<evidence type="ECO:0000313" key="3">
    <source>
        <dbReference type="EMBL" id="MEY8038086.1"/>
    </source>
</evidence>
<dbReference type="InterPro" id="IPR009936">
    <property type="entry name" value="DUF1468"/>
</dbReference>
<protein>
    <submittedName>
        <fullName evidence="3">Tripartite tricarboxylate transporter TctB family protein</fullName>
    </submittedName>
</protein>
<name>A0ABV4CAE4_9PSEU</name>
<feature type="transmembrane region" description="Helical" evidence="1">
    <location>
        <begin position="136"/>
        <end position="167"/>
    </location>
</feature>
<feature type="domain" description="DUF1468" evidence="2">
    <location>
        <begin position="26"/>
        <end position="162"/>
    </location>
</feature>
<dbReference type="Pfam" id="PF07331">
    <property type="entry name" value="TctB"/>
    <property type="match status" value="1"/>
</dbReference>
<comment type="caution">
    <text evidence="3">The sequence shown here is derived from an EMBL/GenBank/DDBJ whole genome shotgun (WGS) entry which is preliminary data.</text>
</comment>
<evidence type="ECO:0000313" key="4">
    <source>
        <dbReference type="Proteomes" id="UP001564626"/>
    </source>
</evidence>
<feature type="transmembrane region" description="Helical" evidence="1">
    <location>
        <begin position="56"/>
        <end position="74"/>
    </location>
</feature>
<organism evidence="3 4">
    <name type="scientific">Saccharopolyspora cebuensis</name>
    <dbReference type="NCBI Taxonomy" id="418759"/>
    <lineage>
        <taxon>Bacteria</taxon>
        <taxon>Bacillati</taxon>
        <taxon>Actinomycetota</taxon>
        <taxon>Actinomycetes</taxon>
        <taxon>Pseudonocardiales</taxon>
        <taxon>Pseudonocardiaceae</taxon>
        <taxon>Saccharopolyspora</taxon>
    </lineage>
</organism>
<evidence type="ECO:0000256" key="1">
    <source>
        <dbReference type="SAM" id="Phobius"/>
    </source>
</evidence>
<feature type="transmembrane region" description="Helical" evidence="1">
    <location>
        <begin position="95"/>
        <end position="116"/>
    </location>
</feature>
<dbReference type="Proteomes" id="UP001564626">
    <property type="component" value="Unassembled WGS sequence"/>
</dbReference>
<keyword evidence="4" id="KW-1185">Reference proteome</keyword>
<gene>
    <name evidence="3" type="ORF">AB8O55_01625</name>
</gene>
<keyword evidence="1" id="KW-1133">Transmembrane helix</keyword>
<feature type="transmembrane region" description="Helical" evidence="1">
    <location>
        <begin position="21"/>
        <end position="41"/>
    </location>
</feature>
<dbReference type="RefSeq" id="WP_345361289.1">
    <property type="nucleotide sequence ID" value="NZ_BAABII010000005.1"/>
</dbReference>
<sequence>MTETAASGRRSPLRLGGSTGADWLLAGLVLAVGAFLIGRGLRLPLPLDVGHLGPQWFPIAVGALLLPLAAALVVQAVRRPVGDATGEAPATDRRALGLVVASLAAHLLGLWLLGWIPAGAVLFWGVSRALGSRRPLFDAGVAVVFSCTVQVAFSTGLGIALPVGMLLEVR</sequence>
<keyword evidence="1" id="KW-0472">Membrane</keyword>
<keyword evidence="1" id="KW-0812">Transmembrane</keyword>
<reference evidence="3 4" key="1">
    <citation type="submission" date="2024-08" db="EMBL/GenBank/DDBJ databases">
        <title>Genome mining of Saccharopolyspora cebuensis PGLac3 from Nigerian medicinal plant.</title>
        <authorList>
            <person name="Ezeobiora C.E."/>
            <person name="Igbokwe N.H."/>
            <person name="Amin D.H."/>
            <person name="Mendie U.E."/>
        </authorList>
    </citation>
    <scope>NUCLEOTIDE SEQUENCE [LARGE SCALE GENOMIC DNA]</scope>
    <source>
        <strain evidence="3 4">PGLac3</strain>
    </source>
</reference>
<evidence type="ECO:0000259" key="2">
    <source>
        <dbReference type="Pfam" id="PF07331"/>
    </source>
</evidence>
<dbReference type="EMBL" id="JBGEHV010000002">
    <property type="protein sequence ID" value="MEY8038086.1"/>
    <property type="molecule type" value="Genomic_DNA"/>
</dbReference>
<proteinExistence type="predicted"/>
<accession>A0ABV4CAE4</accession>